<organism evidence="1 2">
    <name type="scientific">Seinonella peptonophila</name>
    <dbReference type="NCBI Taxonomy" id="112248"/>
    <lineage>
        <taxon>Bacteria</taxon>
        <taxon>Bacillati</taxon>
        <taxon>Bacillota</taxon>
        <taxon>Bacilli</taxon>
        <taxon>Bacillales</taxon>
        <taxon>Thermoactinomycetaceae</taxon>
        <taxon>Seinonella</taxon>
    </lineage>
</organism>
<dbReference type="EMBL" id="FQVL01000002">
    <property type="protein sequence ID" value="SHE68869.1"/>
    <property type="molecule type" value="Genomic_DNA"/>
</dbReference>
<proteinExistence type="predicted"/>
<evidence type="ECO:0000313" key="2">
    <source>
        <dbReference type="Proteomes" id="UP000184476"/>
    </source>
</evidence>
<evidence type="ECO:0000313" key="1">
    <source>
        <dbReference type="EMBL" id="SHE68869.1"/>
    </source>
</evidence>
<protein>
    <submittedName>
        <fullName evidence="1">Uncharacterized protein</fullName>
    </submittedName>
</protein>
<dbReference type="Proteomes" id="UP000184476">
    <property type="component" value="Unassembled WGS sequence"/>
</dbReference>
<reference evidence="1 2" key="1">
    <citation type="submission" date="2016-11" db="EMBL/GenBank/DDBJ databases">
        <authorList>
            <person name="Jaros S."/>
            <person name="Januszkiewicz K."/>
            <person name="Wedrychowicz H."/>
        </authorList>
    </citation>
    <scope>NUCLEOTIDE SEQUENCE [LARGE SCALE GENOMIC DNA]</scope>
    <source>
        <strain evidence="1 2">DSM 44666</strain>
    </source>
</reference>
<accession>A0A1M4VIR4</accession>
<keyword evidence="2" id="KW-1185">Reference proteome</keyword>
<dbReference type="AlphaFoldDB" id="A0A1M4VIR4"/>
<gene>
    <name evidence="1" type="ORF">SAMN05444392_102384</name>
</gene>
<sequence length="116" mass="13067">MKTQLMKGKGSYNWVEEGEIVESIFRCGASEEVIGKAPFRAQLSGMAAEAAFSFRANCSSLRRRMPEEASFAQPRKLTERGQFCILARPSRSIAENHDHERLITQLCLQAEALIYL</sequence>
<dbReference type="RefSeq" id="WP_073153962.1">
    <property type="nucleotide sequence ID" value="NZ_FQVL01000002.1"/>
</dbReference>
<name>A0A1M4VIR4_9BACL</name>